<feature type="compositionally biased region" description="Polar residues" evidence="1">
    <location>
        <begin position="1370"/>
        <end position="1401"/>
    </location>
</feature>
<gene>
    <name evidence="3" type="ORF">HERILL_LOCUS16451</name>
</gene>
<feature type="region of interest" description="Disordered" evidence="1">
    <location>
        <begin position="1293"/>
        <end position="1337"/>
    </location>
</feature>
<feature type="compositionally biased region" description="Polar residues" evidence="1">
    <location>
        <begin position="841"/>
        <end position="853"/>
    </location>
</feature>
<name>A0A7R8V7N5_HERIL</name>
<dbReference type="PROSITE" id="PS50829">
    <property type="entry name" value="GYF"/>
    <property type="match status" value="1"/>
</dbReference>
<dbReference type="FunCoup" id="A0A7R8V7N5">
    <property type="interactions" value="852"/>
</dbReference>
<feature type="compositionally biased region" description="Basic and acidic residues" evidence="1">
    <location>
        <begin position="1087"/>
        <end position="1176"/>
    </location>
</feature>
<feature type="compositionally biased region" description="Low complexity" evidence="1">
    <location>
        <begin position="1326"/>
        <end position="1337"/>
    </location>
</feature>
<dbReference type="InParanoid" id="A0A7R8V7N5"/>
<feature type="region of interest" description="Disordered" evidence="1">
    <location>
        <begin position="1366"/>
        <end position="1498"/>
    </location>
</feature>
<reference evidence="3 4" key="1">
    <citation type="submission" date="2020-11" db="EMBL/GenBank/DDBJ databases">
        <authorList>
            <person name="Wallbank WR R."/>
            <person name="Pardo Diaz C."/>
            <person name="Kozak K."/>
            <person name="Martin S."/>
            <person name="Jiggins C."/>
            <person name="Moest M."/>
            <person name="Warren A I."/>
            <person name="Generalovic N T."/>
            <person name="Byers J.R.P. K."/>
            <person name="Montejo-Kovacevich G."/>
            <person name="Yen C E."/>
        </authorList>
    </citation>
    <scope>NUCLEOTIDE SEQUENCE [LARGE SCALE GENOMIC DNA]</scope>
</reference>
<dbReference type="PANTHER" id="PTHR14445:SF36">
    <property type="entry name" value="FI03272P-RELATED"/>
    <property type="match status" value="1"/>
</dbReference>
<feature type="compositionally biased region" description="Polar residues" evidence="1">
    <location>
        <begin position="489"/>
        <end position="513"/>
    </location>
</feature>
<dbReference type="GO" id="GO:0005829">
    <property type="term" value="C:cytosol"/>
    <property type="evidence" value="ECO:0007669"/>
    <property type="project" value="TreeGrafter"/>
</dbReference>
<feature type="compositionally biased region" description="Low complexity" evidence="1">
    <location>
        <begin position="523"/>
        <end position="547"/>
    </location>
</feature>
<sequence>MTDSMKFGPEWLRNMSSDNSGGSGTGSTLSSGNSGGPGSGNNSNNSTNISTSGSNTTTFGGTNLASLAPRFQQAEFRYGREEMLSLCQKDMKLPEILPSFKKLFVEKEQLPLALSPSTEDENMFSFTPRSSWSLRSPVSLAPPTRMGRGGSVDRGRGRPRISGSLGFSIRPPCDEIGLRIGGRGVDRVWPERNGGNDIGSVPGDWNGSPSSSPRKEYNTHGRSSTMENWRRNRIDDDTGEGWRSSTNNSGTGSSYRWSRSTSWRDEDSTNPFVSSGGGSSGGGGGMAPVTRSFSSSASVGHSSAGGGVLERMNSLTSNGGGYKPPSQTNNSHDPSSSNSSSGVGGAAVSRSDGNNASNGSSNTVGSQATRGNAIWDQEDIPEWAMENTAEGGGSFDATGAFHVPNDDEDEGGGNSNDRHQIYKSAVEPSPPSETSRTQAAPLNGQKASSLASKNASESKSETERRISESRTIETEEPVSSNPFAALIKKNSNPKTSDSSINQKPSQIETTDMSNPAIPMASTQNQPDQIQQQQLQDHQQTASSIANSNAAQAMSAIFKSITDQSTNKNTSAELADRMQEVADDMVEKLIMDDEMTSTASPGETTSTAAQVPLMKSTVTSSSPTGPVGLQRPIQVHGHPMMVPQPQPTPSNELWYYRDPQNKIQGPFTGAEMAEWYRSDYFDESLYVRRVCDSRFATLGELVKMCGNSMPFLSSHLIPPLQIAPVMPLGNQPANVVPPGPPSVNVNQTKPINLVNPMLNTSDMAASLNLHLQYLQKEYLIRQHSLILSKLSTSEQFALMSPERQQQIIQQQMTQVSLPDNIVSLPAFINSYYGGANPSTFPMQQMMPGSSNNGSAPPKTDLSQVKMPGGHNPFAAASGARADFSLIPQLHNLMQGANTAQPPMAPTPQHQNSVNADDPIKALLRQLQAPKGAMPLNVGSVFSQNVIPGLQQMPWPTSSGNNSAGPVSMWDFDPVAANVHAGIKPEMKTEQQILEEQRQQQQQQQQPPPLLPEKQQNDGKKFSVDAPSIPNKTALQPPSQQKAVSQTQQREQSQPPSQPQQSQPPPQQQQQRASKKSEDKPKSVTSSDDTSKTNNKSDETLKKSNKSNKSEKKDSSKSQKQQNEEDRKREAAEERKKQKEEKKKQQMEEERKRQQQLQEEEKRRQMLEEKKRQEEIDRHRRAKMLENAPQKLQKSANNATDSLSSTRSSVAPWSNSGLPGIATPAASLAEIQKAERERRYEERLELMNQRKIQQMEMLSKVETPLTWNAPSISVKSLAEIQAEEHKQQLAFEQAVAAAEQRRKKDDHLTSSQSSSSFYGGQTGTISNVPSGSGVSAQSSTSVGSIWSSWNGKPAWSTTSSAGFWEEPAKIPTSMTGSGSSSLVNASGGASKQNSSNSLAPSGNSTGGGNRILSKSQTFSNIQTSAKNNQQSAASNLHSATSGDSRSSSNVTQGSGVKSGAGKVVANKAGGSGKGGSASNVSSGTGQNSAGGGGNNKKDDARNEFTSWCIKALSSMKSTVDVPTFIQFLQDIESPYEVKDYIRIYLGETKECTEFAKQFLERRSKYKNQQRAQNAHIDDMCSPAPAINPSSNDFQEVKGKGKKVKKNKMTKLDARILGFSVTAAQDRINVGDRDYGDAA</sequence>
<evidence type="ECO:0000256" key="1">
    <source>
        <dbReference type="SAM" id="MobiDB-lite"/>
    </source>
</evidence>
<evidence type="ECO:0000313" key="4">
    <source>
        <dbReference type="Proteomes" id="UP000594454"/>
    </source>
</evidence>
<feature type="region of interest" description="Disordered" evidence="1">
    <location>
        <begin position="989"/>
        <end position="1219"/>
    </location>
</feature>
<dbReference type="SUPFAM" id="SSF55277">
    <property type="entry name" value="GYF domain"/>
    <property type="match status" value="1"/>
</dbReference>
<feature type="region of interest" description="Disordered" evidence="1">
    <location>
        <begin position="135"/>
        <end position="166"/>
    </location>
</feature>
<feature type="region of interest" description="Disordered" evidence="1">
    <location>
        <begin position="841"/>
        <end position="870"/>
    </location>
</feature>
<dbReference type="Pfam" id="PF02213">
    <property type="entry name" value="GYF"/>
    <property type="match status" value="1"/>
</dbReference>
<dbReference type="PANTHER" id="PTHR14445">
    <property type="entry name" value="GRB10 INTERACTING GYF PROTEIN"/>
    <property type="match status" value="1"/>
</dbReference>
<feature type="compositionally biased region" description="Polar residues" evidence="1">
    <location>
        <begin position="1188"/>
        <end position="1215"/>
    </location>
</feature>
<feature type="compositionally biased region" description="Polar residues" evidence="1">
    <location>
        <begin position="1315"/>
        <end position="1325"/>
    </location>
</feature>
<feature type="compositionally biased region" description="Polar residues" evidence="1">
    <location>
        <begin position="595"/>
        <end position="608"/>
    </location>
</feature>
<dbReference type="SMART" id="SM00444">
    <property type="entry name" value="GYF"/>
    <property type="match status" value="1"/>
</dbReference>
<feature type="compositionally biased region" description="Low complexity" evidence="1">
    <location>
        <begin position="615"/>
        <end position="625"/>
    </location>
</feature>
<keyword evidence="4" id="KW-1185">Reference proteome</keyword>
<feature type="region of interest" description="Disordered" evidence="1">
    <location>
        <begin position="595"/>
        <end position="625"/>
    </location>
</feature>
<feature type="compositionally biased region" description="Polar residues" evidence="1">
    <location>
        <begin position="1410"/>
        <end position="1450"/>
    </location>
</feature>
<feature type="compositionally biased region" description="Basic and acidic residues" evidence="1">
    <location>
        <begin position="456"/>
        <end position="473"/>
    </location>
</feature>
<accession>A0A7R8V7N5</accession>
<feature type="compositionally biased region" description="Low complexity" evidence="1">
    <location>
        <begin position="292"/>
        <end position="302"/>
    </location>
</feature>
<proteinExistence type="predicted"/>
<feature type="region of interest" description="Disordered" evidence="1">
    <location>
        <begin position="1"/>
        <end position="63"/>
    </location>
</feature>
<feature type="compositionally biased region" description="Low complexity" evidence="1">
    <location>
        <begin position="330"/>
        <end position="366"/>
    </location>
</feature>
<feature type="compositionally biased region" description="Pro residues" evidence="1">
    <location>
        <begin position="1054"/>
        <end position="1065"/>
    </location>
</feature>
<feature type="compositionally biased region" description="Low complexity" evidence="1">
    <location>
        <begin position="1043"/>
        <end position="1053"/>
    </location>
</feature>
<dbReference type="OMA" id="IAPWSLQ"/>
<feature type="compositionally biased region" description="Low complexity" evidence="1">
    <location>
        <begin position="1451"/>
        <end position="1466"/>
    </location>
</feature>
<dbReference type="InterPro" id="IPR003169">
    <property type="entry name" value="GYF"/>
</dbReference>
<feature type="compositionally biased region" description="Low complexity" evidence="1">
    <location>
        <begin position="40"/>
        <end position="63"/>
    </location>
</feature>
<feature type="compositionally biased region" description="Low complexity" evidence="1">
    <location>
        <begin position="244"/>
        <end position="261"/>
    </location>
</feature>
<dbReference type="EMBL" id="LR899015">
    <property type="protein sequence ID" value="CAD7094229.1"/>
    <property type="molecule type" value="Genomic_DNA"/>
</dbReference>
<feature type="compositionally biased region" description="Basic and acidic residues" evidence="1">
    <location>
        <begin position="1297"/>
        <end position="1306"/>
    </location>
</feature>
<feature type="domain" description="GYF" evidence="2">
    <location>
        <begin position="650"/>
        <end position="698"/>
    </location>
</feature>
<evidence type="ECO:0000313" key="3">
    <source>
        <dbReference type="EMBL" id="CAD7094229.1"/>
    </source>
</evidence>
<feature type="compositionally biased region" description="Gly residues" evidence="1">
    <location>
        <begin position="275"/>
        <end position="286"/>
    </location>
</feature>
<organism evidence="3 4">
    <name type="scientific">Hermetia illucens</name>
    <name type="common">Black soldier fly</name>
    <dbReference type="NCBI Taxonomy" id="343691"/>
    <lineage>
        <taxon>Eukaryota</taxon>
        <taxon>Metazoa</taxon>
        <taxon>Ecdysozoa</taxon>
        <taxon>Arthropoda</taxon>
        <taxon>Hexapoda</taxon>
        <taxon>Insecta</taxon>
        <taxon>Pterygota</taxon>
        <taxon>Neoptera</taxon>
        <taxon>Endopterygota</taxon>
        <taxon>Diptera</taxon>
        <taxon>Brachycera</taxon>
        <taxon>Stratiomyomorpha</taxon>
        <taxon>Stratiomyidae</taxon>
        <taxon>Hermetiinae</taxon>
        <taxon>Hermetia</taxon>
    </lineage>
</organism>
<dbReference type="Proteomes" id="UP000594454">
    <property type="component" value="Chromosome 7"/>
</dbReference>
<dbReference type="OrthoDB" id="48509at2759"/>
<feature type="compositionally biased region" description="Low complexity" evidence="1">
    <location>
        <begin position="16"/>
        <end position="32"/>
    </location>
</feature>
<dbReference type="InterPro" id="IPR035445">
    <property type="entry name" value="GYF-like_dom_sf"/>
</dbReference>
<feature type="compositionally biased region" description="Low complexity" evidence="1">
    <location>
        <begin position="1474"/>
        <end position="1485"/>
    </location>
</feature>
<dbReference type="CDD" id="cd00072">
    <property type="entry name" value="GYF"/>
    <property type="match status" value="1"/>
</dbReference>
<dbReference type="Gene3D" id="3.30.1490.40">
    <property type="match status" value="1"/>
</dbReference>
<protein>
    <recommendedName>
        <fullName evidence="2">GYF domain-containing protein</fullName>
    </recommendedName>
</protein>
<feature type="region of interest" description="Disordered" evidence="1">
    <location>
        <begin position="190"/>
        <end position="547"/>
    </location>
</feature>
<dbReference type="InterPro" id="IPR051640">
    <property type="entry name" value="GRB10-interact_GYF"/>
</dbReference>
<feature type="compositionally biased region" description="Low complexity" evidence="1">
    <location>
        <begin position="989"/>
        <end position="1003"/>
    </location>
</feature>
<feature type="compositionally biased region" description="Polar residues" evidence="1">
    <location>
        <begin position="1028"/>
        <end position="1042"/>
    </location>
</feature>
<feature type="compositionally biased region" description="Polar residues" evidence="1">
    <location>
        <begin position="432"/>
        <end position="455"/>
    </location>
</feature>
<evidence type="ECO:0000259" key="2">
    <source>
        <dbReference type="PROSITE" id="PS50829"/>
    </source>
</evidence>